<dbReference type="Gene3D" id="3.40.50.300">
    <property type="entry name" value="P-loop containing nucleotide triphosphate hydrolases"/>
    <property type="match status" value="1"/>
</dbReference>
<dbReference type="GeneID" id="36599510"/>
<dbReference type="InterPro" id="IPR045063">
    <property type="entry name" value="Dynamin_N"/>
</dbReference>
<proteinExistence type="predicted"/>
<evidence type="ECO:0000256" key="2">
    <source>
        <dbReference type="ARBA" id="ARBA00023134"/>
    </source>
</evidence>
<dbReference type="SUPFAM" id="SSF52540">
    <property type="entry name" value="P-loop containing nucleoside triphosphate hydrolases"/>
    <property type="match status" value="1"/>
</dbReference>
<sequence>MTAGKMTAVRGIQEMDNPERLRYFRAIDQLRGFGINEDLPLPQASSLIVVVGDQSSGKSSLLEGLTGLSFPIASDLCTRFATQIVLQRTPGEKASVKASIVPGPSSRDDEDQKRRLLEFGMRMDADELTGSEFAWVLQKAAEYMGLPSPGEKDIENLEKRFSDDILRIEISGPEQHHLSVVDVPGLFHNPTKYQTHEDLSIIRRLIEDYTTDARTIILAVMDARNNLANQEVFKMARAADPAGIRTVGIITKCDALQSGDEQGVLNIAQNSVERLQHGWFVVRNRSTREIQDGVTISQRHENEKRFFQQAPWNQLPKDRVGVNALKPFLGQLLYEHIRREFPALVKEIEDYHKETERKLAELGASRQTAAQQRQYLTRLANRYQRNVEDALRGNYAADLDAKSPLKLRMHLRDLADQFEKDLRLKGHTAPFQLPDGSVDKDYLIEDVGPEIEDIRQWISERYKDARGAELPGMVNPTLLINLFREQTVQWEQIAGDYLDQVIKLVTEYAKLESRRSEEDETIRASLDSIILDRIDTTKASAKQHLMDLLNDERGGILQTVNHYFAETLAKIRQERVIARLRALGIQDGSTYTVNLEGLASTIHLSNEDQAVNDIHDALKAYYKVAIKRFEDYMVVSVVERLLGDQGALKFFSSEYVGGLSDLQLAEMAAENYKTSTKRVELEHRCQRYRDALQVAKSV</sequence>
<keyword evidence="2" id="KW-0342">GTP-binding</keyword>
<evidence type="ECO:0000313" key="6">
    <source>
        <dbReference type="Proteomes" id="UP000241546"/>
    </source>
</evidence>
<dbReference type="PRINTS" id="PR00195">
    <property type="entry name" value="DYNAMIN"/>
</dbReference>
<dbReference type="InterPro" id="IPR020850">
    <property type="entry name" value="GED_dom"/>
</dbReference>
<reference evidence="6" key="1">
    <citation type="submission" date="2016-07" db="EMBL/GenBank/DDBJ databases">
        <title>Multiple horizontal gene transfer events from other fungi enriched the ability of initially mycotrophic Trichoderma (Ascomycota) to feed on dead plant biomass.</title>
        <authorList>
            <consortium name="DOE Joint Genome Institute"/>
            <person name="Atanasova L."/>
            <person name="Chenthamara K."/>
            <person name="Zhang J."/>
            <person name="Grujic M."/>
            <person name="Henrissat B."/>
            <person name="Kuo A."/>
            <person name="Aerts A."/>
            <person name="Salamov A."/>
            <person name="Lipzen A."/>
            <person name="Labutti K."/>
            <person name="Barry K."/>
            <person name="Miao Y."/>
            <person name="Rahimi M.J."/>
            <person name="Shen Q."/>
            <person name="Grigoriev I.V."/>
            <person name="Kubicek C.P."/>
            <person name="Druzhinina I.S."/>
        </authorList>
    </citation>
    <scope>NUCLEOTIDE SEQUENCE [LARGE SCALE GENOMIC DNA]</scope>
    <source>
        <strain evidence="6">TUCIM 6016</strain>
    </source>
</reference>
<dbReference type="GO" id="GO:0006897">
    <property type="term" value="P:endocytosis"/>
    <property type="evidence" value="ECO:0007669"/>
    <property type="project" value="TreeGrafter"/>
</dbReference>
<dbReference type="GO" id="GO:0000266">
    <property type="term" value="P:mitochondrial fission"/>
    <property type="evidence" value="ECO:0007669"/>
    <property type="project" value="TreeGrafter"/>
</dbReference>
<dbReference type="GO" id="GO:0048312">
    <property type="term" value="P:intracellular distribution of mitochondria"/>
    <property type="evidence" value="ECO:0007669"/>
    <property type="project" value="TreeGrafter"/>
</dbReference>
<dbReference type="EMBL" id="KZ680219">
    <property type="protein sequence ID" value="PTB63377.1"/>
    <property type="molecule type" value="Genomic_DNA"/>
</dbReference>
<dbReference type="Gene3D" id="1.20.120.1240">
    <property type="entry name" value="Dynamin, middle domain"/>
    <property type="match status" value="1"/>
</dbReference>
<dbReference type="GO" id="GO:0016559">
    <property type="term" value="P:peroxisome fission"/>
    <property type="evidence" value="ECO:0007669"/>
    <property type="project" value="TreeGrafter"/>
</dbReference>
<keyword evidence="5" id="KW-0378">Hydrolase</keyword>
<accession>A0A2T4B227</accession>
<dbReference type="InterPro" id="IPR022812">
    <property type="entry name" value="Dynamin"/>
</dbReference>
<dbReference type="GO" id="GO:0003924">
    <property type="term" value="F:GTPase activity"/>
    <property type="evidence" value="ECO:0007669"/>
    <property type="project" value="InterPro"/>
</dbReference>
<dbReference type="CDD" id="cd08771">
    <property type="entry name" value="DLP_1"/>
    <property type="match status" value="1"/>
</dbReference>
<dbReference type="Pfam" id="PF00350">
    <property type="entry name" value="Dynamin_N"/>
    <property type="match status" value="1"/>
</dbReference>
<dbReference type="InterPro" id="IPR001401">
    <property type="entry name" value="Dynamin_GTPase"/>
</dbReference>
<feature type="domain" description="GED" evidence="3">
    <location>
        <begin position="611"/>
        <end position="698"/>
    </location>
</feature>
<dbReference type="RefSeq" id="XP_024746697.1">
    <property type="nucleotide sequence ID" value="XM_024891392.1"/>
</dbReference>
<feature type="domain" description="Dynamin-type G" evidence="4">
    <location>
        <begin position="42"/>
        <end position="342"/>
    </location>
</feature>
<dbReference type="PANTHER" id="PTHR11566:SF21">
    <property type="entry name" value="DYNAMIN RELATED PROTEIN 1, ISOFORM A"/>
    <property type="match status" value="1"/>
</dbReference>
<dbReference type="PROSITE" id="PS51388">
    <property type="entry name" value="GED"/>
    <property type="match status" value="1"/>
</dbReference>
<protein>
    <submittedName>
        <fullName evidence="5">P-loop containing nucleoside triphosphate hydrolase protein</fullName>
    </submittedName>
</protein>
<dbReference type="Proteomes" id="UP000241546">
    <property type="component" value="Unassembled WGS sequence"/>
</dbReference>
<dbReference type="GO" id="GO:0005874">
    <property type="term" value="C:microtubule"/>
    <property type="evidence" value="ECO:0007669"/>
    <property type="project" value="TreeGrafter"/>
</dbReference>
<dbReference type="OrthoDB" id="415706at2759"/>
<dbReference type="InterPro" id="IPR027417">
    <property type="entry name" value="P-loop_NTPase"/>
</dbReference>
<dbReference type="GO" id="GO:0008017">
    <property type="term" value="F:microtubule binding"/>
    <property type="evidence" value="ECO:0007669"/>
    <property type="project" value="TreeGrafter"/>
</dbReference>
<evidence type="ECO:0000259" key="3">
    <source>
        <dbReference type="PROSITE" id="PS51388"/>
    </source>
</evidence>
<dbReference type="GO" id="GO:0005525">
    <property type="term" value="F:GTP binding"/>
    <property type="evidence" value="ECO:0007669"/>
    <property type="project" value="InterPro"/>
</dbReference>
<organism evidence="5 6">
    <name type="scientific">Trichoderma citrinoviride</name>
    <dbReference type="NCBI Taxonomy" id="58853"/>
    <lineage>
        <taxon>Eukaryota</taxon>
        <taxon>Fungi</taxon>
        <taxon>Dikarya</taxon>
        <taxon>Ascomycota</taxon>
        <taxon>Pezizomycotina</taxon>
        <taxon>Sordariomycetes</taxon>
        <taxon>Hypocreomycetidae</taxon>
        <taxon>Hypocreales</taxon>
        <taxon>Hypocreaceae</taxon>
        <taxon>Trichoderma</taxon>
    </lineage>
</organism>
<dbReference type="FunFam" id="3.40.50.300:FF:001425">
    <property type="entry name" value="Dynamin GTPase, putative"/>
    <property type="match status" value="1"/>
</dbReference>
<evidence type="ECO:0000256" key="1">
    <source>
        <dbReference type="ARBA" id="ARBA00022741"/>
    </source>
</evidence>
<dbReference type="InterPro" id="IPR030381">
    <property type="entry name" value="G_DYNAMIN_dom"/>
</dbReference>
<name>A0A2T4B227_9HYPO</name>
<keyword evidence="6" id="KW-1185">Reference proteome</keyword>
<evidence type="ECO:0000313" key="5">
    <source>
        <dbReference type="EMBL" id="PTB63377.1"/>
    </source>
</evidence>
<keyword evidence="1" id="KW-0547">Nucleotide-binding</keyword>
<dbReference type="PROSITE" id="PS51718">
    <property type="entry name" value="G_DYNAMIN_2"/>
    <property type="match status" value="1"/>
</dbReference>
<dbReference type="InterPro" id="IPR000375">
    <property type="entry name" value="Dynamin_stalk"/>
</dbReference>
<evidence type="ECO:0000259" key="4">
    <source>
        <dbReference type="PROSITE" id="PS51718"/>
    </source>
</evidence>
<dbReference type="SMART" id="SM00053">
    <property type="entry name" value="DYNc"/>
    <property type="match status" value="1"/>
</dbReference>
<dbReference type="GO" id="GO:0016020">
    <property type="term" value="C:membrane"/>
    <property type="evidence" value="ECO:0007669"/>
    <property type="project" value="TreeGrafter"/>
</dbReference>
<gene>
    <name evidence="5" type="ORF">BBK36DRAFT_1126577</name>
</gene>
<dbReference type="GO" id="GO:0005739">
    <property type="term" value="C:mitochondrion"/>
    <property type="evidence" value="ECO:0007669"/>
    <property type="project" value="TreeGrafter"/>
</dbReference>
<dbReference type="AlphaFoldDB" id="A0A2T4B227"/>
<dbReference type="Pfam" id="PF01031">
    <property type="entry name" value="Dynamin_M"/>
    <property type="match status" value="1"/>
</dbReference>
<dbReference type="PANTHER" id="PTHR11566">
    <property type="entry name" value="DYNAMIN"/>
    <property type="match status" value="1"/>
</dbReference>